<keyword evidence="1 5" id="KW-0489">Methyltransferase</keyword>
<protein>
    <recommendedName>
        <fullName evidence="5">Release factor glutamine methyltransferase</fullName>
        <shortName evidence="5">RF MTase</shortName>
        <ecNumber evidence="5">2.1.1.297</ecNumber>
    </recommendedName>
    <alternativeName>
        <fullName evidence="5">N5-glutamine methyltransferase PrmC</fullName>
    </alternativeName>
    <alternativeName>
        <fullName evidence="5">Protein-(glutamine-N5) MTase PrmC</fullName>
    </alternativeName>
    <alternativeName>
        <fullName evidence="5">Protein-glutamine N-methyltransferase PrmC</fullName>
    </alternativeName>
</protein>
<organism evidence="8 9">
    <name type="scientific">Pseudohongiella spirulinae</name>
    <dbReference type="NCBI Taxonomy" id="1249552"/>
    <lineage>
        <taxon>Bacteria</taxon>
        <taxon>Pseudomonadati</taxon>
        <taxon>Pseudomonadota</taxon>
        <taxon>Gammaproteobacteria</taxon>
        <taxon>Pseudomonadales</taxon>
        <taxon>Pseudohongiellaceae</taxon>
        <taxon>Pseudohongiella</taxon>
    </lineage>
</organism>
<proteinExistence type="inferred from homology"/>
<dbReference type="FunFam" id="3.40.50.150:FF:000053">
    <property type="entry name" value="Release factor glutamine methyltransferase"/>
    <property type="match status" value="1"/>
</dbReference>
<dbReference type="RefSeq" id="WP_058020978.1">
    <property type="nucleotide sequence ID" value="NZ_CP013189.1"/>
</dbReference>
<evidence type="ECO:0000256" key="1">
    <source>
        <dbReference type="ARBA" id="ARBA00022603"/>
    </source>
</evidence>
<dbReference type="EC" id="2.1.1.297" evidence="5"/>
<dbReference type="InterPro" id="IPR029063">
    <property type="entry name" value="SAM-dependent_MTases_sf"/>
</dbReference>
<keyword evidence="9" id="KW-1185">Reference proteome</keyword>
<evidence type="ECO:0000259" key="7">
    <source>
        <dbReference type="Pfam" id="PF17827"/>
    </source>
</evidence>
<dbReference type="PANTHER" id="PTHR18895:SF74">
    <property type="entry name" value="MTRF1L RELEASE FACTOR GLUTAMINE METHYLTRANSFERASE"/>
    <property type="match status" value="1"/>
</dbReference>
<dbReference type="STRING" id="1249552.PS2015_762"/>
<keyword evidence="2 5" id="KW-0808">Transferase</keyword>
<dbReference type="KEGG" id="pspi:PS2015_762"/>
<evidence type="ECO:0000256" key="3">
    <source>
        <dbReference type="ARBA" id="ARBA00022691"/>
    </source>
</evidence>
<dbReference type="NCBIfam" id="TIGR00536">
    <property type="entry name" value="hemK_fam"/>
    <property type="match status" value="1"/>
</dbReference>
<dbReference type="NCBIfam" id="TIGR03534">
    <property type="entry name" value="RF_mod_PrmC"/>
    <property type="match status" value="1"/>
</dbReference>
<feature type="binding site" evidence="5">
    <location>
        <position position="172"/>
    </location>
    <ligand>
        <name>S-adenosyl-L-methionine</name>
        <dbReference type="ChEBI" id="CHEBI:59789"/>
    </ligand>
</feature>
<dbReference type="Gene3D" id="3.40.50.150">
    <property type="entry name" value="Vaccinia Virus protein VP39"/>
    <property type="match status" value="1"/>
</dbReference>
<dbReference type="HAMAP" id="MF_02126">
    <property type="entry name" value="RF_methyltr_PrmC"/>
    <property type="match status" value="1"/>
</dbReference>
<feature type="domain" description="Methyltransferase small" evidence="6">
    <location>
        <begin position="105"/>
        <end position="193"/>
    </location>
</feature>
<sequence length="284" mass="30693">MAITVRQMLKLAGEQLGNSSTPGLDAELLLSHVMNISRSGLLARLSDRLSEQAEQDFLALLARRRRGEPVAYLLGSKGFWTLDLQVTPDVLIPRPETELLVEICLSLLPTEQGDFQVADLGTGSGAIALALAVERPGWQLTATDFSPAALSLAAANAAKNKLNNVSFSCGTWCEALVPDKRYDAIVSNPPYIAPDDPHLLGDSLPFEPLSALTAPDCGLADIRQIVAQSADYLRSGGWLLLEHGHDQGPAVRTLLQTRDFQDIVTARDLAGLDRVTYGRRPTDE</sequence>
<dbReference type="PATRIC" id="fig|1249552.3.peg.767"/>
<comment type="function">
    <text evidence="5">Methylates the class 1 translation termination release factors RF1/PrfA and RF2/PrfB on the glutamine residue of the universally conserved GGQ motif.</text>
</comment>
<evidence type="ECO:0000256" key="4">
    <source>
        <dbReference type="ARBA" id="ARBA00048391"/>
    </source>
</evidence>
<evidence type="ECO:0000256" key="2">
    <source>
        <dbReference type="ARBA" id="ARBA00022679"/>
    </source>
</evidence>
<dbReference type="InterPro" id="IPR050320">
    <property type="entry name" value="N5-glutamine_MTase"/>
</dbReference>
<comment type="catalytic activity">
    <reaction evidence="4 5">
        <text>L-glutaminyl-[peptide chain release factor] + S-adenosyl-L-methionine = N(5)-methyl-L-glutaminyl-[peptide chain release factor] + S-adenosyl-L-homocysteine + H(+)</text>
        <dbReference type="Rhea" id="RHEA:42896"/>
        <dbReference type="Rhea" id="RHEA-COMP:10271"/>
        <dbReference type="Rhea" id="RHEA-COMP:10272"/>
        <dbReference type="ChEBI" id="CHEBI:15378"/>
        <dbReference type="ChEBI" id="CHEBI:30011"/>
        <dbReference type="ChEBI" id="CHEBI:57856"/>
        <dbReference type="ChEBI" id="CHEBI:59789"/>
        <dbReference type="ChEBI" id="CHEBI:61891"/>
        <dbReference type="EC" id="2.1.1.297"/>
    </reaction>
</comment>
<dbReference type="OrthoDB" id="9800643at2"/>
<dbReference type="InterPro" id="IPR019874">
    <property type="entry name" value="RF_methyltr_PrmC"/>
</dbReference>
<dbReference type="EMBL" id="CP013189">
    <property type="protein sequence ID" value="ALO45439.1"/>
    <property type="molecule type" value="Genomic_DNA"/>
</dbReference>
<keyword evidence="3 5" id="KW-0949">S-adenosyl-L-methionine</keyword>
<feature type="binding site" evidence="5">
    <location>
        <begin position="121"/>
        <end position="125"/>
    </location>
    <ligand>
        <name>S-adenosyl-L-methionine</name>
        <dbReference type="ChEBI" id="CHEBI:59789"/>
    </ligand>
</feature>
<feature type="binding site" evidence="5">
    <location>
        <position position="188"/>
    </location>
    <ligand>
        <name>S-adenosyl-L-methionine</name>
        <dbReference type="ChEBI" id="CHEBI:59789"/>
    </ligand>
</feature>
<evidence type="ECO:0000259" key="6">
    <source>
        <dbReference type="Pfam" id="PF05175"/>
    </source>
</evidence>
<comment type="similarity">
    <text evidence="5">Belongs to the protein N5-glutamine methyltransferase family. PrmC subfamily.</text>
</comment>
<reference evidence="8 9" key="1">
    <citation type="submission" date="2015-11" db="EMBL/GenBank/DDBJ databases">
        <authorList>
            <person name="Zhang Y."/>
            <person name="Guo Z."/>
        </authorList>
    </citation>
    <scope>NUCLEOTIDE SEQUENCE [LARGE SCALE GENOMIC DNA]</scope>
    <source>
        <strain evidence="8 9">KCTC 32221</strain>
    </source>
</reference>
<dbReference type="Pfam" id="PF17827">
    <property type="entry name" value="PrmC_N"/>
    <property type="match status" value="1"/>
</dbReference>
<dbReference type="InterPro" id="IPR040758">
    <property type="entry name" value="PrmC_N"/>
</dbReference>
<evidence type="ECO:0000313" key="8">
    <source>
        <dbReference type="EMBL" id="ALO45439.1"/>
    </source>
</evidence>
<feature type="domain" description="Release factor glutamine methyltransferase N-terminal" evidence="7">
    <location>
        <begin position="7"/>
        <end position="75"/>
    </location>
</feature>
<dbReference type="GO" id="GO:0102559">
    <property type="term" value="F:peptide chain release factor N(5)-glutamine methyltransferase activity"/>
    <property type="evidence" value="ECO:0007669"/>
    <property type="project" value="UniProtKB-EC"/>
</dbReference>
<dbReference type="Gene3D" id="1.10.8.10">
    <property type="entry name" value="DNA helicase RuvA subunit, C-terminal domain"/>
    <property type="match status" value="1"/>
</dbReference>
<dbReference type="InterPro" id="IPR004556">
    <property type="entry name" value="HemK-like"/>
</dbReference>
<dbReference type="AlphaFoldDB" id="A0A0S2KBR6"/>
<dbReference type="GO" id="GO:0003676">
    <property type="term" value="F:nucleic acid binding"/>
    <property type="evidence" value="ECO:0007669"/>
    <property type="project" value="InterPro"/>
</dbReference>
<feature type="binding site" evidence="5">
    <location>
        <position position="144"/>
    </location>
    <ligand>
        <name>S-adenosyl-L-methionine</name>
        <dbReference type="ChEBI" id="CHEBI:59789"/>
    </ligand>
</feature>
<dbReference type="InterPro" id="IPR007848">
    <property type="entry name" value="Small_mtfrase_dom"/>
</dbReference>
<dbReference type="PROSITE" id="PS00092">
    <property type="entry name" value="N6_MTASE"/>
    <property type="match status" value="1"/>
</dbReference>
<dbReference type="Proteomes" id="UP000065641">
    <property type="component" value="Chromosome"/>
</dbReference>
<evidence type="ECO:0000313" key="9">
    <source>
        <dbReference type="Proteomes" id="UP000065641"/>
    </source>
</evidence>
<dbReference type="GO" id="GO:0032259">
    <property type="term" value="P:methylation"/>
    <property type="evidence" value="ECO:0007669"/>
    <property type="project" value="UniProtKB-KW"/>
</dbReference>
<name>A0A0S2KBR6_9GAMM</name>
<gene>
    <name evidence="5" type="primary">prmC</name>
    <name evidence="8" type="ORF">PS2015_762</name>
</gene>
<dbReference type="CDD" id="cd02440">
    <property type="entry name" value="AdoMet_MTases"/>
    <property type="match status" value="1"/>
</dbReference>
<dbReference type="InterPro" id="IPR002052">
    <property type="entry name" value="DNA_methylase_N6_adenine_CS"/>
</dbReference>
<feature type="binding site" evidence="5">
    <location>
        <begin position="188"/>
        <end position="191"/>
    </location>
    <ligand>
        <name>substrate</name>
    </ligand>
</feature>
<dbReference type="SUPFAM" id="SSF53335">
    <property type="entry name" value="S-adenosyl-L-methionine-dependent methyltransferases"/>
    <property type="match status" value="1"/>
</dbReference>
<evidence type="ECO:0000256" key="5">
    <source>
        <dbReference type="HAMAP-Rule" id="MF_02126"/>
    </source>
</evidence>
<dbReference type="Pfam" id="PF05175">
    <property type="entry name" value="MTS"/>
    <property type="match status" value="1"/>
</dbReference>
<accession>A0A0S2KBR6</accession>
<dbReference type="PANTHER" id="PTHR18895">
    <property type="entry name" value="HEMK METHYLTRANSFERASE"/>
    <property type="match status" value="1"/>
</dbReference>